<keyword evidence="3" id="KW-1185">Reference proteome</keyword>
<dbReference type="InterPro" id="IPR016032">
    <property type="entry name" value="Sig_transdc_resp-reg_C-effctor"/>
</dbReference>
<dbReference type="Proteomes" id="UP001156694">
    <property type="component" value="Unassembled WGS sequence"/>
</dbReference>
<keyword evidence="1" id="KW-0472">Membrane</keyword>
<evidence type="ECO:0008006" key="4">
    <source>
        <dbReference type="Google" id="ProtNLM"/>
    </source>
</evidence>
<comment type="caution">
    <text evidence="2">The sequence shown here is derived from an EMBL/GenBank/DDBJ whole genome shotgun (WGS) entry which is preliminary data.</text>
</comment>
<proteinExistence type="predicted"/>
<gene>
    <name evidence="2" type="ORF">GCM10007939_19410</name>
</gene>
<evidence type="ECO:0000256" key="1">
    <source>
        <dbReference type="SAM" id="Phobius"/>
    </source>
</evidence>
<organism evidence="2 3">
    <name type="scientific">Amylibacter marinus</name>
    <dbReference type="NCBI Taxonomy" id="1475483"/>
    <lineage>
        <taxon>Bacteria</taxon>
        <taxon>Pseudomonadati</taxon>
        <taxon>Pseudomonadota</taxon>
        <taxon>Alphaproteobacteria</taxon>
        <taxon>Rhodobacterales</taxon>
        <taxon>Paracoccaceae</taxon>
        <taxon>Amylibacter</taxon>
    </lineage>
</organism>
<dbReference type="InterPro" id="IPR036388">
    <property type="entry name" value="WH-like_DNA-bd_sf"/>
</dbReference>
<evidence type="ECO:0000313" key="3">
    <source>
        <dbReference type="Proteomes" id="UP001156694"/>
    </source>
</evidence>
<reference evidence="3" key="1">
    <citation type="journal article" date="2019" name="Int. J. Syst. Evol. Microbiol.">
        <title>The Global Catalogue of Microorganisms (GCM) 10K type strain sequencing project: providing services to taxonomists for standard genome sequencing and annotation.</title>
        <authorList>
            <consortium name="The Broad Institute Genomics Platform"/>
            <consortium name="The Broad Institute Genome Sequencing Center for Infectious Disease"/>
            <person name="Wu L."/>
            <person name="Ma J."/>
        </authorList>
    </citation>
    <scope>NUCLEOTIDE SEQUENCE [LARGE SCALE GENOMIC DNA]</scope>
    <source>
        <strain evidence="3">NBRC 110140</strain>
    </source>
</reference>
<keyword evidence="1" id="KW-1133">Transmembrane helix</keyword>
<feature type="transmembrane region" description="Helical" evidence="1">
    <location>
        <begin position="85"/>
        <end position="106"/>
    </location>
</feature>
<feature type="transmembrane region" description="Helical" evidence="1">
    <location>
        <begin position="14"/>
        <end position="35"/>
    </location>
</feature>
<dbReference type="RefSeq" id="WP_284378376.1">
    <property type="nucleotide sequence ID" value="NZ_BSNN01000004.1"/>
</dbReference>
<protein>
    <recommendedName>
        <fullName evidence="4">OmpR/PhoB-type domain-containing protein</fullName>
    </recommendedName>
</protein>
<dbReference type="SUPFAM" id="SSF46894">
    <property type="entry name" value="C-terminal effector domain of the bipartite response regulators"/>
    <property type="match status" value="1"/>
</dbReference>
<dbReference type="EMBL" id="BSNN01000004">
    <property type="protein sequence ID" value="GLQ35658.1"/>
    <property type="molecule type" value="Genomic_DNA"/>
</dbReference>
<evidence type="ECO:0000313" key="2">
    <source>
        <dbReference type="EMBL" id="GLQ35658.1"/>
    </source>
</evidence>
<accession>A0ABQ5VWK1</accession>
<sequence>MRANSSSATKSRSLALYGSALVLGLLLIAGLLLFLNLPDANAFNDRVEQIFIENDALTSAESIKLLEVLAQSGTAFADVLSSYRVIIFILLILTSALLLSALYFLLTNHGLQQRMGEMERTGLVVNSLVINRAERVVHINDMGFDLTNSICETLSVLCEARLDDDMLTGAELEAMISGKSASDVDEASGATRIKRLRDHLGNQMISQLLIKNISRKGYMLAVDKDVIEMV</sequence>
<dbReference type="Gene3D" id="1.10.10.10">
    <property type="entry name" value="Winged helix-like DNA-binding domain superfamily/Winged helix DNA-binding domain"/>
    <property type="match status" value="1"/>
</dbReference>
<name>A0ABQ5VWK1_9RHOB</name>
<keyword evidence="1" id="KW-0812">Transmembrane</keyword>